<dbReference type="PANTHER" id="PTHR12308:SF73">
    <property type="entry name" value="ANOCTAMIN"/>
    <property type="match status" value="1"/>
</dbReference>
<reference evidence="11 12" key="1">
    <citation type="journal article" date="2018" name="Genome Biol. Evol.">
        <title>Multiple Roots of Fruiting Body Formation in Amoebozoa.</title>
        <authorList>
            <person name="Hillmann F."/>
            <person name="Forbes G."/>
            <person name="Novohradska S."/>
            <person name="Ferling I."/>
            <person name="Riege K."/>
            <person name="Groth M."/>
            <person name="Westermann M."/>
            <person name="Marz M."/>
            <person name="Spaller T."/>
            <person name="Winckler T."/>
            <person name="Schaap P."/>
            <person name="Glockner G."/>
        </authorList>
    </citation>
    <scope>NUCLEOTIDE SEQUENCE [LARGE SCALE GENOMIC DNA]</scope>
    <source>
        <strain evidence="11 12">Jena</strain>
    </source>
</reference>
<dbReference type="Pfam" id="PF16178">
    <property type="entry name" value="Anoct_dimer"/>
    <property type="match status" value="1"/>
</dbReference>
<dbReference type="EMBL" id="MDYQ01000303">
    <property type="protein sequence ID" value="PRP76761.1"/>
    <property type="molecule type" value="Genomic_DNA"/>
</dbReference>
<name>A0A2P6MYG9_9EUKA</name>
<accession>A0A2P6MYG9</accession>
<comment type="subcellular location">
    <subcellularLocation>
        <location evidence="1">Cell membrane</location>
        <topology evidence="1">Multi-pass membrane protein</topology>
    </subcellularLocation>
</comment>
<dbReference type="PANTHER" id="PTHR12308">
    <property type="entry name" value="ANOCTAMIN"/>
    <property type="match status" value="1"/>
</dbReference>
<feature type="transmembrane region" description="Helical" evidence="8">
    <location>
        <begin position="428"/>
        <end position="446"/>
    </location>
</feature>
<dbReference type="InterPro" id="IPR007632">
    <property type="entry name" value="Anoctamin"/>
</dbReference>
<feature type="transmembrane region" description="Helical" evidence="8">
    <location>
        <begin position="528"/>
        <end position="552"/>
    </location>
</feature>
<feature type="transmembrane region" description="Helical" evidence="8">
    <location>
        <begin position="564"/>
        <end position="588"/>
    </location>
</feature>
<feature type="transmembrane region" description="Helical" evidence="8">
    <location>
        <begin position="609"/>
        <end position="626"/>
    </location>
</feature>
<dbReference type="AlphaFoldDB" id="A0A2P6MYG9"/>
<feature type="transmembrane region" description="Helical" evidence="8">
    <location>
        <begin position="782"/>
        <end position="804"/>
    </location>
</feature>
<evidence type="ECO:0000256" key="7">
    <source>
        <dbReference type="SAM" id="MobiDB-lite"/>
    </source>
</evidence>
<evidence type="ECO:0000256" key="5">
    <source>
        <dbReference type="ARBA" id="ARBA00023136"/>
    </source>
</evidence>
<feature type="transmembrane region" description="Helical" evidence="8">
    <location>
        <begin position="735"/>
        <end position="762"/>
    </location>
</feature>
<evidence type="ECO:0000256" key="4">
    <source>
        <dbReference type="ARBA" id="ARBA00022989"/>
    </source>
</evidence>
<evidence type="ECO:0000259" key="10">
    <source>
        <dbReference type="Pfam" id="PF16178"/>
    </source>
</evidence>
<dbReference type="GO" id="GO:0046983">
    <property type="term" value="F:protein dimerization activity"/>
    <property type="evidence" value="ECO:0007669"/>
    <property type="project" value="InterPro"/>
</dbReference>
<dbReference type="InterPro" id="IPR032394">
    <property type="entry name" value="Anoct_dimer"/>
</dbReference>
<evidence type="ECO:0000259" key="9">
    <source>
        <dbReference type="Pfam" id="PF04547"/>
    </source>
</evidence>
<evidence type="ECO:0000313" key="11">
    <source>
        <dbReference type="EMBL" id="PRP76761.1"/>
    </source>
</evidence>
<sequence>MEVGNDFQDRAPFRCERQRRERDKHSALEMSEEGHENPTPPPFEPDEHGLVVMPDELSEEELEVSRRMTQESLLNSTHSKKEEHARSRAPTLRKTIAISVDSPGTVPDEHIRYPNCPIVELDHSFHEYEYVIQFRESKKHSQRFLDSADDKWDSASFQEEYAVHIHMNEIYFKLKEKGLIVHVVRSERDVGLLSMLVDAPEELIERTAEMLQMELPLREELGGGWAAFDRKHKKSFKPFHTDNRHNVEDTQKGHGTFGELFHSRVFEEENPEVIPEHSIEMEVSSHVSKTVPIDCSDEEHTRFFNSAMRQRIVFALITEDSYTPTGGAGVNLDRLIEDKTVEKYFPVHHDAPRIHLLNTWTKTLFKRQPIDRIREYYGETIALFFAFLDFSLFYLILASIVGVPIYIVTEIYQRTKDQSESSTTEWPASAYSVFLAIWATVFLNFWKRKNAELNHKWNTMDFSMKESTRTTYRGRTRYGFEQDDIWIDWPTETDESGNTVYSTVLNIKPRQSRYFDPNRRVLRMFASLIPMSIMCGIVVIITICIFALRLYIAKNASSIIGSNYIGSVVNAITIVIFNAIYTEIAVILTEWENHRTQNGWDNMFILKQFIFQFVNSYTSLYYIAFFKGSKTRLFGVIGLEDSCATAREQNPFGGCVDELAQQLLIILVVNTAVNQLTSVVLPVVLNSWWAVYLFCCGRGSKEHRLPKWEKEGRRTQYTQLLATEKFTQIVIQYGFIVLFAASFPIAPFIALINVILCIKTYSFQMLQLLNRPNYRCSNDIGIYYWILEILGVMAVITNCFLIGFTHQAVFKMFQRNISDFSGQALGVLIIVMALEHLLLIVKLLVELGIPDVPQKVRKDIIWQDFLHDEVYNQMAEAQRNKEGGGRMKNHRLKFITKQHNKHKNAAESQSSNLNVLKRLPTLFGIRKSTMKDSKISLRETTSQ</sequence>
<dbReference type="Pfam" id="PF04547">
    <property type="entry name" value="Anoctamin"/>
    <property type="match status" value="1"/>
</dbReference>
<feature type="compositionally biased region" description="Basic and acidic residues" evidence="7">
    <location>
        <begin position="7"/>
        <end position="36"/>
    </location>
</feature>
<feature type="domain" description="Anoctamin transmembrane" evidence="9">
    <location>
        <begin position="373"/>
        <end position="859"/>
    </location>
</feature>
<keyword evidence="12" id="KW-1185">Reference proteome</keyword>
<evidence type="ECO:0000256" key="8">
    <source>
        <dbReference type="SAM" id="Phobius"/>
    </source>
</evidence>
<protein>
    <submittedName>
        <fullName evidence="11">Uncharacterized protein</fullName>
    </submittedName>
</protein>
<keyword evidence="4 8" id="KW-1133">Transmembrane helix</keyword>
<feature type="domain" description="Anoctamin dimerisation" evidence="10">
    <location>
        <begin position="169"/>
        <end position="351"/>
    </location>
</feature>
<comment type="caution">
    <text evidence="11">The sequence shown here is derived from an EMBL/GenBank/DDBJ whole genome shotgun (WGS) entry which is preliminary data.</text>
</comment>
<feature type="region of interest" description="Disordered" evidence="7">
    <location>
        <begin position="1"/>
        <end position="47"/>
    </location>
</feature>
<feature type="transmembrane region" description="Helical" evidence="8">
    <location>
        <begin position="825"/>
        <end position="845"/>
    </location>
</feature>
<evidence type="ECO:0000313" key="12">
    <source>
        <dbReference type="Proteomes" id="UP000241769"/>
    </source>
</evidence>
<keyword evidence="2" id="KW-1003">Cell membrane</keyword>
<feature type="region of interest" description="Disordered" evidence="7">
    <location>
        <begin position="68"/>
        <end position="90"/>
    </location>
</feature>
<keyword evidence="5 8" id="KW-0472">Membrane</keyword>
<dbReference type="FunCoup" id="A0A2P6MYG9">
    <property type="interactions" value="176"/>
</dbReference>
<evidence type="ECO:0000256" key="2">
    <source>
        <dbReference type="ARBA" id="ARBA00022475"/>
    </source>
</evidence>
<proteinExistence type="predicted"/>
<dbReference type="GO" id="GO:0005254">
    <property type="term" value="F:chloride channel activity"/>
    <property type="evidence" value="ECO:0007669"/>
    <property type="project" value="TreeGrafter"/>
</dbReference>
<evidence type="ECO:0000256" key="1">
    <source>
        <dbReference type="ARBA" id="ARBA00004651"/>
    </source>
</evidence>
<keyword evidence="6" id="KW-0325">Glycoprotein</keyword>
<dbReference type="GO" id="GO:0005886">
    <property type="term" value="C:plasma membrane"/>
    <property type="evidence" value="ECO:0007669"/>
    <property type="project" value="UniProtKB-SubCell"/>
</dbReference>
<keyword evidence="3 8" id="KW-0812">Transmembrane</keyword>
<organism evidence="11 12">
    <name type="scientific">Planoprotostelium fungivorum</name>
    <dbReference type="NCBI Taxonomy" id="1890364"/>
    <lineage>
        <taxon>Eukaryota</taxon>
        <taxon>Amoebozoa</taxon>
        <taxon>Evosea</taxon>
        <taxon>Variosea</taxon>
        <taxon>Cavosteliida</taxon>
        <taxon>Cavosteliaceae</taxon>
        <taxon>Planoprotostelium</taxon>
    </lineage>
</organism>
<evidence type="ECO:0000256" key="6">
    <source>
        <dbReference type="ARBA" id="ARBA00023180"/>
    </source>
</evidence>
<dbReference type="InterPro" id="IPR049452">
    <property type="entry name" value="Anoctamin_TM"/>
</dbReference>
<dbReference type="InParanoid" id="A0A2P6MYG9"/>
<evidence type="ECO:0000256" key="3">
    <source>
        <dbReference type="ARBA" id="ARBA00022692"/>
    </source>
</evidence>
<feature type="transmembrane region" description="Helical" evidence="8">
    <location>
        <begin position="381"/>
        <end position="408"/>
    </location>
</feature>
<dbReference type="Proteomes" id="UP000241769">
    <property type="component" value="Unassembled WGS sequence"/>
</dbReference>
<dbReference type="OrthoDB" id="18915at2759"/>
<gene>
    <name evidence="11" type="ORF">PROFUN_14886</name>
</gene>